<dbReference type="EMBL" id="CP011602">
    <property type="protein sequence ID" value="AKL10547.1"/>
    <property type="molecule type" value="Genomic_DNA"/>
</dbReference>
<dbReference type="RefSeq" id="WP_047368991.1">
    <property type="nucleotide sequence ID" value="NZ_CP011602.1"/>
</dbReference>
<protein>
    <submittedName>
        <fullName evidence="1">Toxin</fullName>
    </submittedName>
</protein>
<organism evidence="1 2">
    <name type="scientific">Phytobacter ursingii</name>
    <dbReference type="NCBI Taxonomy" id="1972431"/>
    <lineage>
        <taxon>Bacteria</taxon>
        <taxon>Pseudomonadati</taxon>
        <taxon>Pseudomonadota</taxon>
        <taxon>Gammaproteobacteria</taxon>
        <taxon>Enterobacterales</taxon>
        <taxon>Enterobacteriaceae</taxon>
        <taxon>Phytobacter</taxon>
    </lineage>
</organism>
<dbReference type="AlphaFoldDB" id="A0AAC8QKX2"/>
<dbReference type="Pfam" id="PF06755">
    <property type="entry name" value="CbtA_toxin"/>
    <property type="match status" value="1"/>
</dbReference>
<dbReference type="InterPro" id="IPR009610">
    <property type="entry name" value="CbtA_toxin"/>
</dbReference>
<proteinExistence type="predicted"/>
<name>A0AAC8QKX2_9ENTR</name>
<dbReference type="Proteomes" id="UP000035479">
    <property type="component" value="Chromosome"/>
</dbReference>
<reference evidence="1 2" key="1">
    <citation type="submission" date="2015-06" db="EMBL/GenBank/DDBJ databases">
        <title>Rapid spread of a carbapenem resistance gene driven by multiple levels of genetic mobility.</title>
        <authorList>
            <person name="Sheppard A.E."/>
            <person name="Stoesser N."/>
            <person name="Wilson D."/>
            <person name="Sebra R."/>
            <person name="Kasarskis A."/>
            <person name="Anson L."/>
            <person name="Giess A."/>
            <person name="Pankhurst L."/>
            <person name="Vaughan A."/>
            <person name="Grim C.J."/>
            <person name="Cox H."/>
            <person name="Yeh A."/>
            <person name="Sifri C.D."/>
            <person name="Walker S."/>
            <person name="Peto T.E."/>
            <person name="Crook D.W."/>
            <person name="Mathers A.J."/>
        </authorList>
    </citation>
    <scope>NUCLEOTIDE SEQUENCE [LARGE SCALE GENOMIC DNA]</scope>
    <source>
        <strain evidence="1 2">CAV1151</strain>
    </source>
</reference>
<accession>A0AAC8QKX2</accession>
<gene>
    <name evidence="1" type="ORF">AB182_04030</name>
</gene>
<evidence type="ECO:0000313" key="1">
    <source>
        <dbReference type="EMBL" id="AKL10547.1"/>
    </source>
</evidence>
<dbReference type="PROSITE" id="PS51257">
    <property type="entry name" value="PROKAR_LIPOPROTEIN"/>
    <property type="match status" value="1"/>
</dbReference>
<evidence type="ECO:0000313" key="2">
    <source>
        <dbReference type="Proteomes" id="UP000035479"/>
    </source>
</evidence>
<sequence length="106" mass="12099">MEYKTAPPTVSASSCMSPVKTWQILLTYLLERHYGLTLTDTPFHDDRVINEHIEAGITLVDALNFLVERNELIRIDRRGFSWLEQSPFLTTLEVLILPTNSGHATK</sequence>
<dbReference type="KEGG" id="kin:AB182_04030"/>